<dbReference type="Proteomes" id="UP000828390">
    <property type="component" value="Unassembled WGS sequence"/>
</dbReference>
<evidence type="ECO:0000313" key="1">
    <source>
        <dbReference type="EMBL" id="KAH3702846.1"/>
    </source>
</evidence>
<proteinExistence type="predicted"/>
<organism evidence="1 2">
    <name type="scientific">Dreissena polymorpha</name>
    <name type="common">Zebra mussel</name>
    <name type="synonym">Mytilus polymorpha</name>
    <dbReference type="NCBI Taxonomy" id="45954"/>
    <lineage>
        <taxon>Eukaryota</taxon>
        <taxon>Metazoa</taxon>
        <taxon>Spiralia</taxon>
        <taxon>Lophotrochozoa</taxon>
        <taxon>Mollusca</taxon>
        <taxon>Bivalvia</taxon>
        <taxon>Autobranchia</taxon>
        <taxon>Heteroconchia</taxon>
        <taxon>Euheterodonta</taxon>
        <taxon>Imparidentia</taxon>
        <taxon>Neoheterodontei</taxon>
        <taxon>Myida</taxon>
        <taxon>Dreissenoidea</taxon>
        <taxon>Dreissenidae</taxon>
        <taxon>Dreissena</taxon>
    </lineage>
</organism>
<dbReference type="AlphaFoldDB" id="A0A9D3YMS2"/>
<protein>
    <submittedName>
        <fullName evidence="1">Uncharacterized protein</fullName>
    </submittedName>
</protein>
<keyword evidence="2" id="KW-1185">Reference proteome</keyword>
<gene>
    <name evidence="1" type="ORF">DPMN_077872</name>
</gene>
<evidence type="ECO:0000313" key="2">
    <source>
        <dbReference type="Proteomes" id="UP000828390"/>
    </source>
</evidence>
<reference evidence="1" key="2">
    <citation type="submission" date="2020-11" db="EMBL/GenBank/DDBJ databases">
        <authorList>
            <person name="McCartney M.A."/>
            <person name="Auch B."/>
            <person name="Kono T."/>
            <person name="Mallez S."/>
            <person name="Becker A."/>
            <person name="Gohl D.M."/>
            <person name="Silverstein K.A.T."/>
            <person name="Koren S."/>
            <person name="Bechman K.B."/>
            <person name="Herman A."/>
            <person name="Abrahante J.E."/>
            <person name="Garbe J."/>
        </authorList>
    </citation>
    <scope>NUCLEOTIDE SEQUENCE</scope>
    <source>
        <strain evidence="1">Duluth1</strain>
        <tissue evidence="1">Whole animal</tissue>
    </source>
</reference>
<comment type="caution">
    <text evidence="1">The sequence shown here is derived from an EMBL/GenBank/DDBJ whole genome shotgun (WGS) entry which is preliminary data.</text>
</comment>
<accession>A0A9D3YMS2</accession>
<dbReference type="EMBL" id="JAIWYP010000015">
    <property type="protein sequence ID" value="KAH3702846.1"/>
    <property type="molecule type" value="Genomic_DNA"/>
</dbReference>
<reference evidence="1" key="1">
    <citation type="journal article" date="2019" name="bioRxiv">
        <title>The Genome of the Zebra Mussel, Dreissena polymorpha: A Resource for Invasive Species Research.</title>
        <authorList>
            <person name="McCartney M.A."/>
            <person name="Auch B."/>
            <person name="Kono T."/>
            <person name="Mallez S."/>
            <person name="Zhang Y."/>
            <person name="Obille A."/>
            <person name="Becker A."/>
            <person name="Abrahante J.E."/>
            <person name="Garbe J."/>
            <person name="Badalamenti J.P."/>
            <person name="Herman A."/>
            <person name="Mangelson H."/>
            <person name="Liachko I."/>
            <person name="Sullivan S."/>
            <person name="Sone E.D."/>
            <person name="Koren S."/>
            <person name="Silverstein K.A.T."/>
            <person name="Beckman K.B."/>
            <person name="Gohl D.M."/>
        </authorList>
    </citation>
    <scope>NUCLEOTIDE SEQUENCE</scope>
    <source>
        <strain evidence="1">Duluth1</strain>
        <tissue evidence="1">Whole animal</tissue>
    </source>
</reference>
<sequence length="68" mass="7598">MVHAVKESFCEEYILSPEWTITISPRYTVEHGDFAEANCGVSLCVIGKLISRWNTMIAVDHRDLGGSL</sequence>
<name>A0A9D3YMS2_DREPO</name>